<protein>
    <submittedName>
        <fullName evidence="2">Uncharacterized protein</fullName>
    </submittedName>
</protein>
<feature type="signal peptide" evidence="1">
    <location>
        <begin position="1"/>
        <end position="40"/>
    </location>
</feature>
<evidence type="ECO:0000313" key="2">
    <source>
        <dbReference type="EMBL" id="RJS45579.1"/>
    </source>
</evidence>
<keyword evidence="3" id="KW-1185">Reference proteome</keyword>
<dbReference type="EMBL" id="QYRP01000002">
    <property type="protein sequence ID" value="RJS45579.1"/>
    <property type="molecule type" value="Genomic_DNA"/>
</dbReference>
<evidence type="ECO:0000313" key="3">
    <source>
        <dbReference type="Proteomes" id="UP000276542"/>
    </source>
</evidence>
<dbReference type="AlphaFoldDB" id="A0A3A5H4C2"/>
<comment type="caution">
    <text evidence="2">The sequence shown here is derived from an EMBL/GenBank/DDBJ whole genome shotgun (WGS) entry which is preliminary data.</text>
</comment>
<organism evidence="2 3">
    <name type="scientific">Nocardioides cavernaquae</name>
    <dbReference type="NCBI Taxonomy" id="2321396"/>
    <lineage>
        <taxon>Bacteria</taxon>
        <taxon>Bacillati</taxon>
        <taxon>Actinomycetota</taxon>
        <taxon>Actinomycetes</taxon>
        <taxon>Propionibacteriales</taxon>
        <taxon>Nocardioidaceae</taxon>
        <taxon>Nocardioides</taxon>
    </lineage>
</organism>
<sequence>MGVMIRTRQRTLRQSLRLAVAKACAATAALLAAHVTLSVATDLYGFAAPEPAAPVPAEVVVTVEQTVVTPATIRND</sequence>
<keyword evidence="1" id="KW-0732">Signal</keyword>
<reference evidence="3" key="1">
    <citation type="submission" date="2018-09" db="EMBL/GenBank/DDBJ databases">
        <authorList>
            <person name="Zhu H."/>
        </authorList>
    </citation>
    <scope>NUCLEOTIDE SEQUENCE [LARGE SCALE GENOMIC DNA]</scope>
    <source>
        <strain evidence="3">K1W22B-1</strain>
    </source>
</reference>
<accession>A0A3A5H4C2</accession>
<name>A0A3A5H4C2_9ACTN</name>
<proteinExistence type="predicted"/>
<dbReference type="Proteomes" id="UP000276542">
    <property type="component" value="Unassembled WGS sequence"/>
</dbReference>
<feature type="chain" id="PRO_5038457203" evidence="1">
    <location>
        <begin position="41"/>
        <end position="76"/>
    </location>
</feature>
<gene>
    <name evidence="2" type="ORF">D4739_04660</name>
</gene>
<evidence type="ECO:0000256" key="1">
    <source>
        <dbReference type="SAM" id="SignalP"/>
    </source>
</evidence>